<reference evidence="3" key="1">
    <citation type="journal article" date="2019" name="Int. J. Syst. Evol. Microbiol.">
        <title>The Global Catalogue of Microorganisms (GCM) 10K type strain sequencing project: providing services to taxonomists for standard genome sequencing and annotation.</title>
        <authorList>
            <consortium name="The Broad Institute Genomics Platform"/>
            <consortium name="The Broad Institute Genome Sequencing Center for Infectious Disease"/>
            <person name="Wu L."/>
            <person name="Ma J."/>
        </authorList>
    </citation>
    <scope>NUCLEOTIDE SEQUENCE [LARGE SCALE GENOMIC DNA]</scope>
    <source>
        <strain evidence="3">CCUG 55609</strain>
    </source>
</reference>
<proteinExistence type="predicted"/>
<comment type="caution">
    <text evidence="2">The sequence shown here is derived from an EMBL/GenBank/DDBJ whole genome shotgun (WGS) entry which is preliminary data.</text>
</comment>
<evidence type="ECO:0000256" key="1">
    <source>
        <dbReference type="SAM" id="Phobius"/>
    </source>
</evidence>
<evidence type="ECO:0000313" key="2">
    <source>
        <dbReference type="EMBL" id="MFD1329640.1"/>
    </source>
</evidence>
<keyword evidence="1" id="KW-0472">Membrane</keyword>
<dbReference type="Proteomes" id="UP001597173">
    <property type="component" value="Unassembled WGS sequence"/>
</dbReference>
<sequence length="211" mass="22969">MHGDERTHFLADLMATLRRLAAAREGVGAVEFAILVPLLLVAYIGAYETSVAMSFLNKVGRASATISDVLTQGQTVSVEKDMEGAATDIALNIIAPFTSEDFGIKVTGVQVDDAGTATVAWYWQNAAATGSTPAKGDPFPLAADMRMSRSFYVQTELSMKYEYLLFLREIAWRLQDPTFRRTSLSRVRKGDTISCTMAANAATQWPGCVKN</sequence>
<keyword evidence="1" id="KW-1133">Transmembrane helix</keyword>
<protein>
    <submittedName>
        <fullName evidence="2">TadE/TadG family type IV pilus assembly protein</fullName>
    </submittedName>
</protein>
<dbReference type="RefSeq" id="WP_374840835.1">
    <property type="nucleotide sequence ID" value="NZ_JBHEEW010000017.1"/>
</dbReference>
<gene>
    <name evidence="2" type="ORF">ACFQ33_17265</name>
</gene>
<dbReference type="EMBL" id="JBHTNF010000013">
    <property type="protein sequence ID" value="MFD1329640.1"/>
    <property type="molecule type" value="Genomic_DNA"/>
</dbReference>
<accession>A0ABW3Z0A9</accession>
<name>A0ABW3Z0A9_MYCRA</name>
<organism evidence="2 3">
    <name type="scientific">Mycoplana ramosa</name>
    <name type="common">Mycoplana bullata</name>
    <dbReference type="NCBI Taxonomy" id="40837"/>
    <lineage>
        <taxon>Bacteria</taxon>
        <taxon>Pseudomonadati</taxon>
        <taxon>Pseudomonadota</taxon>
        <taxon>Alphaproteobacteria</taxon>
        <taxon>Hyphomicrobiales</taxon>
        <taxon>Rhizobiaceae</taxon>
        <taxon>Mycoplana</taxon>
    </lineage>
</organism>
<keyword evidence="1" id="KW-0812">Transmembrane</keyword>
<evidence type="ECO:0000313" key="3">
    <source>
        <dbReference type="Proteomes" id="UP001597173"/>
    </source>
</evidence>
<feature type="transmembrane region" description="Helical" evidence="1">
    <location>
        <begin position="27"/>
        <end position="47"/>
    </location>
</feature>
<keyword evidence="3" id="KW-1185">Reference proteome</keyword>